<proteinExistence type="inferred from homology"/>
<dbReference type="RefSeq" id="WP_182322508.1">
    <property type="nucleotide sequence ID" value="NZ_CP058554.1"/>
</dbReference>
<dbReference type="Gene3D" id="1.25.40.10">
    <property type="entry name" value="Tetratricopeptide repeat domain"/>
    <property type="match status" value="1"/>
</dbReference>
<keyword evidence="2" id="KW-0132">Cell division</keyword>
<dbReference type="HAMAP" id="MF_02066">
    <property type="entry name" value="CpoB"/>
    <property type="match status" value="1"/>
</dbReference>
<keyword evidence="7" id="KW-1185">Reference proteome</keyword>
<name>A0A7G5EI07_9BURK</name>
<feature type="signal peptide" evidence="2">
    <location>
        <begin position="1"/>
        <end position="25"/>
    </location>
</feature>
<comment type="similarity">
    <text evidence="2">Belongs to the CpoB family.</text>
</comment>
<dbReference type="Proteomes" id="UP000515240">
    <property type="component" value="Chromosome"/>
</dbReference>
<comment type="subcellular location">
    <subcellularLocation>
        <location evidence="2">Periplasm</location>
    </subcellularLocation>
</comment>
<feature type="chain" id="PRO_5029081333" description="Cell division coordinator CpoB" evidence="2">
    <location>
        <begin position="26"/>
        <end position="253"/>
    </location>
</feature>
<protein>
    <recommendedName>
        <fullName evidence="2">Cell division coordinator CpoB</fullName>
    </recommendedName>
</protein>
<dbReference type="Pfam" id="PF16331">
    <property type="entry name" value="TolA_bind_tri"/>
    <property type="match status" value="1"/>
</dbReference>
<dbReference type="AlphaFoldDB" id="A0A7G5EI07"/>
<dbReference type="InterPro" id="IPR032519">
    <property type="entry name" value="YbgF_tri"/>
</dbReference>
<keyword evidence="3" id="KW-0802">TPR repeat</keyword>
<feature type="domain" description="Outer membrane lipoprotein BamD-like" evidence="4">
    <location>
        <begin position="134"/>
        <end position="253"/>
    </location>
</feature>
<dbReference type="InterPro" id="IPR039565">
    <property type="entry name" value="BamD-like"/>
</dbReference>
<sequence precursor="true">MNLTRSTPRWIALAALLACASTSQAALFEDGDARRAIIELRQRVDQLTQGNNQNGEDTSQVRRSLLDFQSQIESMRGEMNKLRGENETLRREVADLKRGQTDLAKGVEARLQQFEPVSVTVDGQEIKADPAEKRDFEAALAVFRTGKFADAAGVFSSFIQRYPKSGYVPSARFWLGNAYYATRDYKPAIDNFKLILAQAPEHMRAPDSALSIANCQIELKDTKAARKTLEDLISAYPQSDAAAAAKERLSKLK</sequence>
<comment type="function">
    <text evidence="2">Mediates coordination of peptidoglycan synthesis and outer membrane constriction during cell division.</text>
</comment>
<keyword evidence="2" id="KW-0574">Periplasm</keyword>
<dbReference type="NCBIfam" id="TIGR02795">
    <property type="entry name" value="tol_pal_ybgF"/>
    <property type="match status" value="1"/>
</dbReference>
<evidence type="ECO:0000313" key="6">
    <source>
        <dbReference type="EMBL" id="QMV73632.1"/>
    </source>
</evidence>
<keyword evidence="1 2" id="KW-0732">Signal</keyword>
<dbReference type="SUPFAM" id="SSF48452">
    <property type="entry name" value="TPR-like"/>
    <property type="match status" value="1"/>
</dbReference>
<dbReference type="InterPro" id="IPR019734">
    <property type="entry name" value="TPR_rpt"/>
</dbReference>
<evidence type="ECO:0000313" key="7">
    <source>
        <dbReference type="Proteomes" id="UP000515240"/>
    </source>
</evidence>
<evidence type="ECO:0000256" key="2">
    <source>
        <dbReference type="HAMAP-Rule" id="MF_02066"/>
    </source>
</evidence>
<feature type="coiled-coil region" evidence="2">
    <location>
        <begin position="65"/>
        <end position="99"/>
    </location>
</feature>
<keyword evidence="2" id="KW-0175">Coiled coil</keyword>
<organism evidence="6 7">
    <name type="scientific">Comamonas piscis</name>
    <dbReference type="NCBI Taxonomy" id="1562974"/>
    <lineage>
        <taxon>Bacteria</taxon>
        <taxon>Pseudomonadati</taxon>
        <taxon>Pseudomonadota</taxon>
        <taxon>Betaproteobacteria</taxon>
        <taxon>Burkholderiales</taxon>
        <taxon>Comamonadaceae</taxon>
        <taxon>Comamonas</taxon>
    </lineage>
</organism>
<feature type="domain" description="YbgF trimerisation" evidence="5">
    <location>
        <begin position="42"/>
        <end position="116"/>
    </location>
</feature>
<dbReference type="GO" id="GO:0070206">
    <property type="term" value="P:protein trimerization"/>
    <property type="evidence" value="ECO:0007669"/>
    <property type="project" value="InterPro"/>
</dbReference>
<dbReference type="PROSITE" id="PS50005">
    <property type="entry name" value="TPR"/>
    <property type="match status" value="1"/>
</dbReference>
<evidence type="ECO:0000256" key="1">
    <source>
        <dbReference type="ARBA" id="ARBA00022729"/>
    </source>
</evidence>
<dbReference type="InterPro" id="IPR014162">
    <property type="entry name" value="CpoB_C"/>
</dbReference>
<dbReference type="InterPro" id="IPR011990">
    <property type="entry name" value="TPR-like_helical_dom_sf"/>
</dbReference>
<keyword evidence="2" id="KW-0131">Cell cycle</keyword>
<dbReference type="Pfam" id="PF13525">
    <property type="entry name" value="YfiO"/>
    <property type="match status" value="1"/>
</dbReference>
<accession>A0A7G5EI07</accession>
<dbReference type="KEGG" id="cpis:HS961_12785"/>
<dbReference type="EMBL" id="CP058554">
    <property type="protein sequence ID" value="QMV73632.1"/>
    <property type="molecule type" value="Genomic_DNA"/>
</dbReference>
<evidence type="ECO:0000259" key="4">
    <source>
        <dbReference type="Pfam" id="PF13525"/>
    </source>
</evidence>
<feature type="repeat" description="TPR" evidence="3">
    <location>
        <begin position="169"/>
        <end position="202"/>
    </location>
</feature>
<dbReference type="Gene3D" id="1.20.5.1700">
    <property type="match status" value="1"/>
</dbReference>
<dbReference type="GO" id="GO:0043093">
    <property type="term" value="P:FtsZ-dependent cytokinesis"/>
    <property type="evidence" value="ECO:0007669"/>
    <property type="project" value="UniProtKB-UniRule"/>
</dbReference>
<evidence type="ECO:0000256" key="3">
    <source>
        <dbReference type="PROSITE-ProRule" id="PRU00339"/>
    </source>
</evidence>
<reference evidence="6 7" key="1">
    <citation type="journal article" date="2020" name="G3 (Bethesda)">
        <title>CeMbio - The Caenorhabditis elegans Microbiome Resource.</title>
        <authorList>
            <person name="Dirksen P."/>
            <person name="Assie A."/>
            <person name="Zimmermann J."/>
            <person name="Zhang F."/>
            <person name="Tietje A.M."/>
            <person name="Marsh S.A."/>
            <person name="Felix M.A."/>
            <person name="Shapira M."/>
            <person name="Kaleta C."/>
            <person name="Schulenburg H."/>
            <person name="Samuel B."/>
        </authorList>
    </citation>
    <scope>NUCLEOTIDE SEQUENCE [LARGE SCALE GENOMIC DNA]</scope>
    <source>
        <strain evidence="6 7">BIGb0172</strain>
    </source>
</reference>
<dbReference type="GO" id="GO:0030288">
    <property type="term" value="C:outer membrane-bounded periplasmic space"/>
    <property type="evidence" value="ECO:0007669"/>
    <property type="project" value="UniProtKB-UniRule"/>
</dbReference>
<evidence type="ECO:0000259" key="5">
    <source>
        <dbReference type="Pfam" id="PF16331"/>
    </source>
</evidence>
<dbReference type="InterPro" id="IPR034706">
    <property type="entry name" value="CpoB"/>
</dbReference>
<gene>
    <name evidence="6" type="primary">ybgF</name>
    <name evidence="2" type="synonym">cpoB</name>
    <name evidence="6" type="ORF">HS961_12785</name>
</gene>